<organism evidence="6 7">
    <name type="scientific">Marinimicrobium koreense</name>
    <dbReference type="NCBI Taxonomy" id="306545"/>
    <lineage>
        <taxon>Bacteria</taxon>
        <taxon>Pseudomonadati</taxon>
        <taxon>Pseudomonadota</taxon>
        <taxon>Gammaproteobacteria</taxon>
        <taxon>Cellvibrionales</taxon>
        <taxon>Cellvibrionaceae</taxon>
        <taxon>Marinimicrobium</taxon>
    </lineage>
</organism>
<gene>
    <name evidence="6" type="ORF">EDC38_1483</name>
</gene>
<feature type="transmembrane region" description="Helical" evidence="5">
    <location>
        <begin position="7"/>
        <end position="28"/>
    </location>
</feature>
<dbReference type="InterPro" id="IPR000983">
    <property type="entry name" value="Bac_GSPG_pilin"/>
</dbReference>
<dbReference type="GO" id="GO:0015628">
    <property type="term" value="P:protein secretion by the type II secretion system"/>
    <property type="evidence" value="ECO:0007669"/>
    <property type="project" value="InterPro"/>
</dbReference>
<dbReference type="GO" id="GO:0007155">
    <property type="term" value="P:cell adhesion"/>
    <property type="evidence" value="ECO:0007669"/>
    <property type="project" value="InterPro"/>
</dbReference>
<evidence type="ECO:0000256" key="1">
    <source>
        <dbReference type="ARBA" id="ARBA00005233"/>
    </source>
</evidence>
<sequence>MKQMQKGFTLIELMIVVAIIGILAAVAIPQYQNYISGSQVSRVMSETGALRTAIENCMLQGRTTVVTGDPGPAECNVGWTNSNLLGQVAVQDPGLSITITAADNTALIDATFGGNAAAALDGDQLQWARSDAGVWTCSTNVDTRYRPAGCTTDLGGAAEEPAAG</sequence>
<evidence type="ECO:0000256" key="5">
    <source>
        <dbReference type="SAM" id="Phobius"/>
    </source>
</evidence>
<dbReference type="PRINTS" id="PR00813">
    <property type="entry name" value="BCTERIALGSPG"/>
</dbReference>
<accession>A0A3N1NXD0</accession>
<reference evidence="6 7" key="1">
    <citation type="submission" date="2018-11" db="EMBL/GenBank/DDBJ databases">
        <title>Genomic Encyclopedia of Type Strains, Phase IV (KMG-IV): sequencing the most valuable type-strain genomes for metagenomic binning, comparative biology and taxonomic classification.</title>
        <authorList>
            <person name="Goeker M."/>
        </authorList>
    </citation>
    <scope>NUCLEOTIDE SEQUENCE [LARGE SCALE GENOMIC DNA]</scope>
    <source>
        <strain evidence="6 7">DSM 16974</strain>
    </source>
</reference>
<dbReference type="GO" id="GO:0009289">
    <property type="term" value="C:pilus"/>
    <property type="evidence" value="ECO:0007669"/>
    <property type="project" value="InterPro"/>
</dbReference>
<name>A0A3N1NXD0_9GAMM</name>
<dbReference type="Pfam" id="PF00114">
    <property type="entry name" value="Pilin"/>
    <property type="match status" value="1"/>
</dbReference>
<dbReference type="PANTHER" id="PTHR30093">
    <property type="entry name" value="GENERAL SECRETION PATHWAY PROTEIN G"/>
    <property type="match status" value="1"/>
</dbReference>
<dbReference type="OrthoDB" id="5918848at2"/>
<keyword evidence="7" id="KW-1185">Reference proteome</keyword>
<evidence type="ECO:0000313" key="6">
    <source>
        <dbReference type="EMBL" id="ROQ20865.1"/>
    </source>
</evidence>
<comment type="caution">
    <text evidence="6">The sequence shown here is derived from an EMBL/GenBank/DDBJ whole genome shotgun (WGS) entry which is preliminary data.</text>
</comment>
<evidence type="ECO:0000256" key="2">
    <source>
        <dbReference type="ARBA" id="ARBA00011156"/>
    </source>
</evidence>
<dbReference type="EMBL" id="RJUK01000001">
    <property type="protein sequence ID" value="ROQ20865.1"/>
    <property type="molecule type" value="Genomic_DNA"/>
</dbReference>
<keyword evidence="3" id="KW-0488">Methylation</keyword>
<dbReference type="NCBIfam" id="TIGR02532">
    <property type="entry name" value="IV_pilin_GFxxxE"/>
    <property type="match status" value="1"/>
</dbReference>
<dbReference type="PANTHER" id="PTHR30093:SF34">
    <property type="entry name" value="PREPILIN PEPTIDASE-DEPENDENT PROTEIN D"/>
    <property type="match status" value="1"/>
</dbReference>
<dbReference type="InterPro" id="IPR045584">
    <property type="entry name" value="Pilin-like"/>
</dbReference>
<dbReference type="PROSITE" id="PS00409">
    <property type="entry name" value="PROKAR_NTER_METHYL"/>
    <property type="match status" value="1"/>
</dbReference>
<dbReference type="Pfam" id="PF07963">
    <property type="entry name" value="N_methyl"/>
    <property type="match status" value="1"/>
</dbReference>
<dbReference type="SUPFAM" id="SSF54523">
    <property type="entry name" value="Pili subunits"/>
    <property type="match status" value="1"/>
</dbReference>
<dbReference type="GO" id="GO:0015627">
    <property type="term" value="C:type II protein secretion system complex"/>
    <property type="evidence" value="ECO:0007669"/>
    <property type="project" value="InterPro"/>
</dbReference>
<protein>
    <submittedName>
        <fullName evidence="6">Type IV pilus assembly protein PilA</fullName>
    </submittedName>
</protein>
<proteinExistence type="inferred from homology"/>
<comment type="subunit">
    <text evidence="2">The pili are polar flexible filaments of about 5.4 nanometers diameter and 2.5 micrometers average length; they consist of only a single polypeptide chain arranged in a helical configuration of five subunits per turn in the assembled pilus.</text>
</comment>
<dbReference type="AlphaFoldDB" id="A0A3N1NXD0"/>
<keyword evidence="5" id="KW-0472">Membrane</keyword>
<keyword evidence="5" id="KW-1133">Transmembrane helix</keyword>
<evidence type="ECO:0000256" key="4">
    <source>
        <dbReference type="RuleBase" id="RU000389"/>
    </source>
</evidence>
<dbReference type="RefSeq" id="WP_123637953.1">
    <property type="nucleotide sequence ID" value="NZ_RJUK01000001.1"/>
</dbReference>
<dbReference type="Gene3D" id="3.30.700.10">
    <property type="entry name" value="Glycoprotein, Type 4 Pilin"/>
    <property type="match status" value="1"/>
</dbReference>
<evidence type="ECO:0000256" key="3">
    <source>
        <dbReference type="ARBA" id="ARBA00022481"/>
    </source>
</evidence>
<dbReference type="InterPro" id="IPR001082">
    <property type="entry name" value="Pilin"/>
</dbReference>
<comment type="similarity">
    <text evidence="1 4">Belongs to the N-Me-Phe pilin family.</text>
</comment>
<keyword evidence="5" id="KW-0812">Transmembrane</keyword>
<evidence type="ECO:0000313" key="7">
    <source>
        <dbReference type="Proteomes" id="UP000273643"/>
    </source>
</evidence>
<dbReference type="InterPro" id="IPR012902">
    <property type="entry name" value="N_methyl_site"/>
</dbReference>
<keyword evidence="4" id="KW-0281">Fimbrium</keyword>
<dbReference type="Proteomes" id="UP000273643">
    <property type="component" value="Unassembled WGS sequence"/>
</dbReference>